<keyword evidence="3" id="KW-0804">Transcription</keyword>
<dbReference type="RefSeq" id="WP_264227427.1">
    <property type="nucleotide sequence ID" value="NZ_CP107716.1"/>
</dbReference>
<dbReference type="EMBL" id="CP107716">
    <property type="protein sequence ID" value="UYQ73870.1"/>
    <property type="molecule type" value="Genomic_DNA"/>
</dbReference>
<feature type="domain" description="HTH tetR-type" evidence="5">
    <location>
        <begin position="1"/>
        <end position="54"/>
    </location>
</feature>
<organism evidence="6 7">
    <name type="scientific">Pelagibacterium flavum</name>
    <dbReference type="NCBI Taxonomy" id="2984530"/>
    <lineage>
        <taxon>Bacteria</taxon>
        <taxon>Pseudomonadati</taxon>
        <taxon>Pseudomonadota</taxon>
        <taxon>Alphaproteobacteria</taxon>
        <taxon>Hyphomicrobiales</taxon>
        <taxon>Devosiaceae</taxon>
        <taxon>Pelagibacterium</taxon>
    </lineage>
</organism>
<dbReference type="SUPFAM" id="SSF46689">
    <property type="entry name" value="Homeodomain-like"/>
    <property type="match status" value="1"/>
</dbReference>
<evidence type="ECO:0000256" key="1">
    <source>
        <dbReference type="ARBA" id="ARBA00023015"/>
    </source>
</evidence>
<dbReference type="Pfam" id="PF00440">
    <property type="entry name" value="TetR_N"/>
    <property type="match status" value="1"/>
</dbReference>
<keyword evidence="2 4" id="KW-0238">DNA-binding</keyword>
<accession>A0ABY6ITE7</accession>
<dbReference type="InterPro" id="IPR009057">
    <property type="entry name" value="Homeodomain-like_sf"/>
</dbReference>
<dbReference type="PANTHER" id="PTHR47506:SF1">
    <property type="entry name" value="HTH-TYPE TRANSCRIPTIONAL REGULATOR YJDC"/>
    <property type="match status" value="1"/>
</dbReference>
<evidence type="ECO:0000256" key="4">
    <source>
        <dbReference type="PROSITE-ProRule" id="PRU00335"/>
    </source>
</evidence>
<dbReference type="InterPro" id="IPR036271">
    <property type="entry name" value="Tet_transcr_reg_TetR-rel_C_sf"/>
</dbReference>
<gene>
    <name evidence="6" type="ORF">OF122_08970</name>
</gene>
<feature type="DNA-binding region" description="H-T-H motif" evidence="4">
    <location>
        <begin position="17"/>
        <end position="36"/>
    </location>
</feature>
<dbReference type="Proteomes" id="UP001163882">
    <property type="component" value="Chromosome"/>
</dbReference>
<evidence type="ECO:0000313" key="6">
    <source>
        <dbReference type="EMBL" id="UYQ73870.1"/>
    </source>
</evidence>
<protein>
    <submittedName>
        <fullName evidence="6">TetR/AcrR family transcriptional regulator</fullName>
    </submittedName>
</protein>
<keyword evidence="1" id="KW-0805">Transcription regulation</keyword>
<proteinExistence type="predicted"/>
<evidence type="ECO:0000256" key="2">
    <source>
        <dbReference type="ARBA" id="ARBA00023125"/>
    </source>
</evidence>
<sequence length="194" mass="22047">MQATIDAMYENGFARLTTADIARRAGVSRGALMHHYASKEDLIVVSYERMLADATREIRSWLGLARAGELMLDDFLDKLWAMYSGKLIFVTLEHITEARHNEPLRQKFMPVVKEFHAALEACWREFFHETGSSTEDPITVLTMTTALFRGIAIQMVLREDAVYFDKLLEHWKSHVRSLVEVEANGEGDAARPGS</sequence>
<dbReference type="PANTHER" id="PTHR47506">
    <property type="entry name" value="TRANSCRIPTIONAL REGULATORY PROTEIN"/>
    <property type="match status" value="1"/>
</dbReference>
<dbReference type="SUPFAM" id="SSF48498">
    <property type="entry name" value="Tetracyclin repressor-like, C-terminal domain"/>
    <property type="match status" value="1"/>
</dbReference>
<keyword evidence="7" id="KW-1185">Reference proteome</keyword>
<evidence type="ECO:0000259" key="5">
    <source>
        <dbReference type="PROSITE" id="PS50977"/>
    </source>
</evidence>
<dbReference type="PROSITE" id="PS50977">
    <property type="entry name" value="HTH_TETR_2"/>
    <property type="match status" value="1"/>
</dbReference>
<reference evidence="6" key="1">
    <citation type="submission" date="2022-10" db="EMBL/GenBank/DDBJ databases">
        <title>YIM 151497 complete genome.</title>
        <authorList>
            <person name="Chen X."/>
        </authorList>
    </citation>
    <scope>NUCLEOTIDE SEQUENCE</scope>
    <source>
        <strain evidence="6">YIM 151497</strain>
    </source>
</reference>
<dbReference type="Gene3D" id="1.10.357.10">
    <property type="entry name" value="Tetracycline Repressor, domain 2"/>
    <property type="match status" value="1"/>
</dbReference>
<evidence type="ECO:0000256" key="3">
    <source>
        <dbReference type="ARBA" id="ARBA00023163"/>
    </source>
</evidence>
<name>A0ABY6ITE7_9HYPH</name>
<evidence type="ECO:0000313" key="7">
    <source>
        <dbReference type="Proteomes" id="UP001163882"/>
    </source>
</evidence>
<dbReference type="InterPro" id="IPR001647">
    <property type="entry name" value="HTH_TetR"/>
</dbReference>